<keyword evidence="4 7" id="KW-1133">Transmembrane helix</keyword>
<gene>
    <name evidence="9" type="primary">ftsX</name>
    <name evidence="9" type="ORF">AUT07_00420</name>
</gene>
<keyword evidence="2 6" id="KW-1003">Cell membrane</keyword>
<feature type="transmembrane region" description="Helical" evidence="7">
    <location>
        <begin position="36"/>
        <end position="59"/>
    </location>
</feature>
<evidence type="ECO:0000259" key="8">
    <source>
        <dbReference type="Pfam" id="PF02687"/>
    </source>
</evidence>
<dbReference type="Pfam" id="PF02687">
    <property type="entry name" value="FtsX"/>
    <property type="match status" value="1"/>
</dbReference>
<dbReference type="GO" id="GO:0005886">
    <property type="term" value="C:plasma membrane"/>
    <property type="evidence" value="ECO:0007669"/>
    <property type="project" value="UniProtKB-SubCell"/>
</dbReference>
<dbReference type="OrthoDB" id="9813411at2"/>
<dbReference type="KEGG" id="asy:AUT07_00420"/>
<evidence type="ECO:0000256" key="2">
    <source>
        <dbReference type="ARBA" id="ARBA00022475"/>
    </source>
</evidence>
<sequence>MAKKPIYKIKKLKGGWLDKYRYAWLDTLSDILRQPLFTMLTIIVISISITIPTIFYMVWKNISQINEKWYQITRITIFLDKNLYQHSFKKHFIILSKIKNMRNIDFLLEKNILSKFLSWLEFNSKFTFFKKNKLSSLGIMISEINFQNSKSLLYLSNQLNKLSVIKNIRIYNNWFMNLSLLTDLIGKITIIISIFMVITIFLVISNNIRSNIFFRRDMINVMKLIGATNSFVMRSFLNSGIILGFLGSLLALALSIIFMWKINSNFIQITSGFIGIRIINIQGFLWNEILIIIFISTIIGWITAWLTTIQYLRSFAE</sequence>
<evidence type="ECO:0000256" key="5">
    <source>
        <dbReference type="ARBA" id="ARBA00023136"/>
    </source>
</evidence>
<evidence type="ECO:0000256" key="4">
    <source>
        <dbReference type="ARBA" id="ARBA00022989"/>
    </source>
</evidence>
<proteinExistence type="inferred from homology"/>
<dbReference type="Proteomes" id="UP000069926">
    <property type="component" value="Chromosome"/>
</dbReference>
<dbReference type="InterPro" id="IPR004513">
    <property type="entry name" value="FtsX"/>
</dbReference>
<evidence type="ECO:0000256" key="1">
    <source>
        <dbReference type="ARBA" id="ARBA00004651"/>
    </source>
</evidence>
<dbReference type="STRING" id="634113.AUT07_00420"/>
<dbReference type="GO" id="GO:0032153">
    <property type="term" value="C:cell division site"/>
    <property type="evidence" value="ECO:0007669"/>
    <property type="project" value="TreeGrafter"/>
</dbReference>
<dbReference type="RefSeq" id="WP_066283549.1">
    <property type="nucleotide sequence ID" value="NZ_CP013920.1"/>
</dbReference>
<dbReference type="PANTHER" id="PTHR47755:SF1">
    <property type="entry name" value="CELL DIVISION PROTEIN FTSX"/>
    <property type="match status" value="1"/>
</dbReference>
<feature type="transmembrane region" description="Helical" evidence="7">
    <location>
        <begin position="236"/>
        <end position="259"/>
    </location>
</feature>
<evidence type="ECO:0000256" key="3">
    <source>
        <dbReference type="ARBA" id="ARBA00022692"/>
    </source>
</evidence>
<keyword evidence="6" id="KW-0997">Cell inner membrane</keyword>
<dbReference type="InterPro" id="IPR003838">
    <property type="entry name" value="ABC3_permease_C"/>
</dbReference>
<dbReference type="PIRSF" id="PIRSF003097">
    <property type="entry name" value="FtsX"/>
    <property type="match status" value="1"/>
</dbReference>
<keyword evidence="6" id="KW-0131">Cell cycle</keyword>
<protein>
    <recommendedName>
        <fullName evidence="6">Cell division protein FtsX</fullName>
    </recommendedName>
</protein>
<comment type="subcellular location">
    <subcellularLocation>
        <location evidence="6">Cell inner membrane</location>
    </subcellularLocation>
    <subcellularLocation>
        <location evidence="1">Cell membrane</location>
        <topology evidence="1">Multi-pass membrane protein</topology>
    </subcellularLocation>
</comment>
<dbReference type="EMBL" id="CP013920">
    <property type="protein sequence ID" value="AMA64992.1"/>
    <property type="molecule type" value="Genomic_DNA"/>
</dbReference>
<feature type="transmembrane region" description="Helical" evidence="7">
    <location>
        <begin position="291"/>
        <end position="312"/>
    </location>
</feature>
<evidence type="ECO:0000256" key="7">
    <source>
        <dbReference type="SAM" id="Phobius"/>
    </source>
</evidence>
<keyword evidence="5 6" id="KW-0472">Membrane</keyword>
<organism evidence="9 10">
    <name type="scientific">Candidatus Arsenophonus lipoptenae</name>
    <dbReference type="NCBI Taxonomy" id="634113"/>
    <lineage>
        <taxon>Bacteria</taxon>
        <taxon>Pseudomonadati</taxon>
        <taxon>Pseudomonadota</taxon>
        <taxon>Gammaproteobacteria</taxon>
        <taxon>Enterobacterales</taxon>
        <taxon>Morganellaceae</taxon>
        <taxon>Arsenophonus</taxon>
    </lineage>
</organism>
<feature type="transmembrane region" description="Helical" evidence="7">
    <location>
        <begin position="184"/>
        <end position="204"/>
    </location>
</feature>
<comment type="function">
    <text evidence="6">Part of the ABC transporter FtsEX involved in cellular division.</text>
</comment>
<name>A0A0X8CY29_9GAMM</name>
<evidence type="ECO:0000256" key="6">
    <source>
        <dbReference type="PIRNR" id="PIRNR003097"/>
    </source>
</evidence>
<dbReference type="PANTHER" id="PTHR47755">
    <property type="entry name" value="CELL DIVISION PROTEIN FTSX"/>
    <property type="match status" value="1"/>
</dbReference>
<reference evidence="9 10" key="1">
    <citation type="submission" date="2016-01" db="EMBL/GenBank/DDBJ databases">
        <title>Genome sequence of Ca. Arsenophonus lipopteni, the exclusive symbiont of a blood sucking fly Lipoptena cervi (Diptera: Hippoboscidae).</title>
        <authorList>
            <person name="Novakova E."/>
            <person name="Hypsa V."/>
            <person name="Nguyen P."/>
            <person name="Husnik F."/>
            <person name="Darby A.C."/>
        </authorList>
    </citation>
    <scope>NUCLEOTIDE SEQUENCE [LARGE SCALE GENOMIC DNA]</scope>
    <source>
        <strain evidence="9 10">CB</strain>
    </source>
</reference>
<evidence type="ECO:0000313" key="9">
    <source>
        <dbReference type="EMBL" id="AMA64992.1"/>
    </source>
</evidence>
<dbReference type="GO" id="GO:0051301">
    <property type="term" value="P:cell division"/>
    <property type="evidence" value="ECO:0007669"/>
    <property type="project" value="UniProtKB-KW"/>
</dbReference>
<keyword evidence="6 9" id="KW-0132">Cell division</keyword>
<feature type="domain" description="ABC3 transporter permease C-terminal" evidence="8">
    <location>
        <begin position="190"/>
        <end position="313"/>
    </location>
</feature>
<accession>A0A0X8CY29</accession>
<evidence type="ECO:0000313" key="10">
    <source>
        <dbReference type="Proteomes" id="UP000069926"/>
    </source>
</evidence>
<keyword evidence="3 7" id="KW-0812">Transmembrane</keyword>
<keyword evidence="10" id="KW-1185">Reference proteome</keyword>
<dbReference type="AlphaFoldDB" id="A0A0X8CY29"/>
<dbReference type="PATRIC" id="fig|634113.3.peg.404"/>
<comment type="similarity">
    <text evidence="6">Belongs to the ABC-4 integral membrane protein family. FtsX subfamily.</text>
</comment>